<dbReference type="AlphaFoldDB" id="V4ACF0"/>
<evidence type="ECO:0000259" key="2">
    <source>
        <dbReference type="PROSITE" id="PS50222"/>
    </source>
</evidence>
<dbReference type="GeneID" id="20238966"/>
<evidence type="ECO:0000256" key="1">
    <source>
        <dbReference type="ARBA" id="ARBA00022837"/>
    </source>
</evidence>
<dbReference type="OMA" id="HLDHHDY"/>
<keyword evidence="4" id="KW-1185">Reference proteome</keyword>
<accession>V4ACF0</accession>
<dbReference type="PROSITE" id="PS00018">
    <property type="entry name" value="EF_HAND_1"/>
    <property type="match status" value="1"/>
</dbReference>
<protein>
    <recommendedName>
        <fullName evidence="2">EF-hand domain-containing protein</fullName>
    </recommendedName>
</protein>
<dbReference type="InterPro" id="IPR002048">
    <property type="entry name" value="EF_hand_dom"/>
</dbReference>
<proteinExistence type="predicted"/>
<evidence type="ECO:0000313" key="4">
    <source>
        <dbReference type="Proteomes" id="UP000030746"/>
    </source>
</evidence>
<dbReference type="OrthoDB" id="6096265at2759"/>
<name>V4ACF0_LOTGI</name>
<gene>
    <name evidence="3" type="ORF">LOTGIDRAFT_162267</name>
</gene>
<dbReference type="HOGENOM" id="CLU_1662780_0_0_1"/>
<dbReference type="EMBL" id="KB202014">
    <property type="protein sequence ID" value="ESO92785.1"/>
    <property type="molecule type" value="Genomic_DNA"/>
</dbReference>
<dbReference type="GO" id="GO:0005509">
    <property type="term" value="F:calcium ion binding"/>
    <property type="evidence" value="ECO:0007669"/>
    <property type="project" value="InterPro"/>
</dbReference>
<sequence length="159" mass="18950">MFHTNNLKPYNDTAYGMFHANDFNRDGIFERVEINFTFQIYDSNPEDGRVSHAEYTTYINYTTPNLYPLSSELYKIYDVDNDNLLEIHDYDNFFNLMDSDEDQQVTEHEFVRYWTIVSCSNLHFSKRSSKILHSWCAFLSLIRTDSNVNLKVLSYIIYD</sequence>
<dbReference type="InterPro" id="IPR018247">
    <property type="entry name" value="EF_Hand_1_Ca_BS"/>
</dbReference>
<reference evidence="3 4" key="1">
    <citation type="journal article" date="2013" name="Nature">
        <title>Insights into bilaterian evolution from three spiralian genomes.</title>
        <authorList>
            <person name="Simakov O."/>
            <person name="Marletaz F."/>
            <person name="Cho S.J."/>
            <person name="Edsinger-Gonzales E."/>
            <person name="Havlak P."/>
            <person name="Hellsten U."/>
            <person name="Kuo D.H."/>
            <person name="Larsson T."/>
            <person name="Lv J."/>
            <person name="Arendt D."/>
            <person name="Savage R."/>
            <person name="Osoegawa K."/>
            <person name="de Jong P."/>
            <person name="Grimwood J."/>
            <person name="Chapman J.A."/>
            <person name="Shapiro H."/>
            <person name="Aerts A."/>
            <person name="Otillar R.P."/>
            <person name="Terry A.Y."/>
            <person name="Boore J.L."/>
            <person name="Grigoriev I.V."/>
            <person name="Lindberg D.R."/>
            <person name="Seaver E.C."/>
            <person name="Weisblat D.A."/>
            <person name="Putnam N.H."/>
            <person name="Rokhsar D.S."/>
        </authorList>
    </citation>
    <scope>NUCLEOTIDE SEQUENCE [LARGE SCALE GENOMIC DNA]</scope>
</reference>
<keyword evidence="1" id="KW-0106">Calcium</keyword>
<dbReference type="RefSeq" id="XP_009056474.1">
    <property type="nucleotide sequence ID" value="XM_009058226.1"/>
</dbReference>
<evidence type="ECO:0000313" key="3">
    <source>
        <dbReference type="EMBL" id="ESO92785.1"/>
    </source>
</evidence>
<dbReference type="CTD" id="20238966"/>
<dbReference type="Proteomes" id="UP000030746">
    <property type="component" value="Unassembled WGS sequence"/>
</dbReference>
<dbReference type="KEGG" id="lgi:LOTGIDRAFT_162267"/>
<dbReference type="InterPro" id="IPR011992">
    <property type="entry name" value="EF-hand-dom_pair"/>
</dbReference>
<organism evidence="3 4">
    <name type="scientific">Lottia gigantea</name>
    <name type="common">Giant owl limpet</name>
    <dbReference type="NCBI Taxonomy" id="225164"/>
    <lineage>
        <taxon>Eukaryota</taxon>
        <taxon>Metazoa</taxon>
        <taxon>Spiralia</taxon>
        <taxon>Lophotrochozoa</taxon>
        <taxon>Mollusca</taxon>
        <taxon>Gastropoda</taxon>
        <taxon>Patellogastropoda</taxon>
        <taxon>Lottioidea</taxon>
        <taxon>Lottiidae</taxon>
        <taxon>Lottia</taxon>
    </lineage>
</organism>
<dbReference type="Gene3D" id="1.10.238.10">
    <property type="entry name" value="EF-hand"/>
    <property type="match status" value="1"/>
</dbReference>
<dbReference type="PROSITE" id="PS50222">
    <property type="entry name" value="EF_HAND_2"/>
    <property type="match status" value="1"/>
</dbReference>
<dbReference type="SUPFAM" id="SSF47473">
    <property type="entry name" value="EF-hand"/>
    <property type="match status" value="1"/>
</dbReference>
<feature type="domain" description="EF-hand" evidence="2">
    <location>
        <begin position="85"/>
        <end position="120"/>
    </location>
</feature>